<feature type="transmembrane region" description="Helical" evidence="18">
    <location>
        <begin position="114"/>
        <end position="135"/>
    </location>
</feature>
<dbReference type="GO" id="GO:0005789">
    <property type="term" value="C:endoplasmic reticulum membrane"/>
    <property type="evidence" value="ECO:0007669"/>
    <property type="project" value="UniProtKB-SubCell"/>
</dbReference>
<keyword evidence="6 20" id="KW-0808">Transferase</keyword>
<feature type="domain" description="MIR" evidence="19">
    <location>
        <begin position="345"/>
        <end position="401"/>
    </location>
</feature>
<dbReference type="GO" id="GO:0004169">
    <property type="term" value="F:dolichyl-phosphate-mannose-protein mannosyltransferase activity"/>
    <property type="evidence" value="ECO:0007669"/>
    <property type="project" value="UniProtKB-EC"/>
</dbReference>
<dbReference type="InterPro" id="IPR032421">
    <property type="entry name" value="PMT_4TMC"/>
</dbReference>
<comment type="catalytic activity">
    <reaction evidence="14">
        <text>a di-trans,poly-cis-dolichyl beta-D-mannosyl phosphate + L-seryl-[protein] = 3-O-(alpha-D-mannosyl)-L-seryl-[protein] + a di-trans,poly-cis-dolichyl phosphate + H(+)</text>
        <dbReference type="Rhea" id="RHEA:17377"/>
        <dbReference type="Rhea" id="RHEA-COMP:9863"/>
        <dbReference type="Rhea" id="RHEA-COMP:13546"/>
        <dbReference type="Rhea" id="RHEA-COMP:19498"/>
        <dbReference type="Rhea" id="RHEA-COMP:19501"/>
        <dbReference type="ChEBI" id="CHEBI:15378"/>
        <dbReference type="ChEBI" id="CHEBI:29999"/>
        <dbReference type="ChEBI" id="CHEBI:57683"/>
        <dbReference type="ChEBI" id="CHEBI:58211"/>
        <dbReference type="ChEBI" id="CHEBI:137321"/>
        <dbReference type="EC" id="2.4.1.109"/>
    </reaction>
</comment>
<feature type="transmembrane region" description="Helical" evidence="18">
    <location>
        <begin position="672"/>
        <end position="695"/>
    </location>
</feature>
<evidence type="ECO:0000256" key="10">
    <source>
        <dbReference type="ARBA" id="ARBA00022989"/>
    </source>
</evidence>
<dbReference type="CDD" id="cd23282">
    <property type="entry name" value="beta-trefoil_MIR_POMT2"/>
    <property type="match status" value="1"/>
</dbReference>
<evidence type="ECO:0000313" key="20">
    <source>
        <dbReference type="EMBL" id="KYM83582.1"/>
    </source>
</evidence>
<keyword evidence="7 18" id="KW-0812">Transmembrane</keyword>
<evidence type="ECO:0000256" key="1">
    <source>
        <dbReference type="ARBA" id="ARBA00004477"/>
    </source>
</evidence>
<evidence type="ECO:0000256" key="18">
    <source>
        <dbReference type="SAM" id="Phobius"/>
    </source>
</evidence>
<keyword evidence="11 18" id="KW-0472">Membrane</keyword>
<keyword evidence="8" id="KW-0677">Repeat</keyword>
<keyword evidence="9" id="KW-0256">Endoplasmic reticulum</keyword>
<feature type="domain" description="MIR" evidence="19">
    <location>
        <begin position="471"/>
        <end position="527"/>
    </location>
</feature>
<evidence type="ECO:0000256" key="14">
    <source>
        <dbReference type="ARBA" id="ARBA00045102"/>
    </source>
</evidence>
<comment type="function">
    <text evidence="15">Rt/POMT1 and tw/POMT2 function as a protein O-mannosyltransferase in association with each other to generate and maintain normal muscle development.</text>
</comment>
<evidence type="ECO:0000313" key="21">
    <source>
        <dbReference type="Proteomes" id="UP000078540"/>
    </source>
</evidence>
<evidence type="ECO:0000256" key="4">
    <source>
        <dbReference type="ARBA" id="ARBA00012839"/>
    </source>
</evidence>
<feature type="transmembrane region" description="Helical" evidence="18">
    <location>
        <begin position="599"/>
        <end position="620"/>
    </location>
</feature>
<feature type="transmembrane region" description="Helical" evidence="18">
    <location>
        <begin position="702"/>
        <end position="722"/>
    </location>
</feature>
<dbReference type="Proteomes" id="UP000078540">
    <property type="component" value="Unassembled WGS sequence"/>
</dbReference>
<protein>
    <recommendedName>
        <fullName evidence="12">Protein O-mannosyl-transferase 2</fullName>
        <ecNumber evidence="4">2.4.1.109</ecNumber>
    </recommendedName>
    <alternativeName>
        <fullName evidence="17">Protein twisted</fullName>
    </alternativeName>
</protein>
<feature type="transmembrane region" description="Helical" evidence="18">
    <location>
        <begin position="141"/>
        <end position="159"/>
    </location>
</feature>
<gene>
    <name evidence="20" type="ORF">ALC53_05982</name>
</gene>
<evidence type="ECO:0000256" key="15">
    <source>
        <dbReference type="ARBA" id="ARBA00059310"/>
    </source>
</evidence>
<dbReference type="UniPathway" id="UPA00378"/>
<evidence type="ECO:0000256" key="12">
    <source>
        <dbReference type="ARBA" id="ARBA00039583"/>
    </source>
</evidence>
<evidence type="ECO:0000256" key="16">
    <source>
        <dbReference type="ARBA" id="ARBA00062278"/>
    </source>
</evidence>
<comment type="subcellular location">
    <subcellularLocation>
        <location evidence="1">Endoplasmic reticulum membrane</location>
        <topology evidence="1">Multi-pass membrane protein</topology>
    </subcellularLocation>
</comment>
<keyword evidence="21" id="KW-1185">Reference proteome</keyword>
<dbReference type="Gene3D" id="2.80.10.50">
    <property type="match status" value="1"/>
</dbReference>
<dbReference type="InterPro" id="IPR027005">
    <property type="entry name" value="PMT-like"/>
</dbReference>
<proteinExistence type="inferred from homology"/>
<dbReference type="PANTHER" id="PTHR10050:SF46">
    <property type="entry name" value="PROTEIN O-MANNOSYL-TRANSFERASE 2"/>
    <property type="match status" value="1"/>
</dbReference>
<dbReference type="InterPro" id="IPR036300">
    <property type="entry name" value="MIR_dom_sf"/>
</dbReference>
<dbReference type="EMBL" id="KQ976488">
    <property type="protein sequence ID" value="KYM83582.1"/>
    <property type="molecule type" value="Genomic_DNA"/>
</dbReference>
<dbReference type="AlphaFoldDB" id="A0A195BG62"/>
<dbReference type="Pfam" id="PF02366">
    <property type="entry name" value="PMT"/>
    <property type="match status" value="1"/>
</dbReference>
<dbReference type="STRING" id="520822.A0A195BG62"/>
<evidence type="ECO:0000256" key="17">
    <source>
        <dbReference type="ARBA" id="ARBA00081085"/>
    </source>
</evidence>
<evidence type="ECO:0000256" key="2">
    <source>
        <dbReference type="ARBA" id="ARBA00004922"/>
    </source>
</evidence>
<feature type="domain" description="MIR" evidence="19">
    <location>
        <begin position="410"/>
        <end position="466"/>
    </location>
</feature>
<organism evidence="20 21">
    <name type="scientific">Atta colombica</name>
    <dbReference type="NCBI Taxonomy" id="520822"/>
    <lineage>
        <taxon>Eukaryota</taxon>
        <taxon>Metazoa</taxon>
        <taxon>Ecdysozoa</taxon>
        <taxon>Arthropoda</taxon>
        <taxon>Hexapoda</taxon>
        <taxon>Insecta</taxon>
        <taxon>Pterygota</taxon>
        <taxon>Neoptera</taxon>
        <taxon>Endopterygota</taxon>
        <taxon>Hymenoptera</taxon>
        <taxon>Apocrita</taxon>
        <taxon>Aculeata</taxon>
        <taxon>Formicoidea</taxon>
        <taxon>Formicidae</taxon>
        <taxon>Myrmicinae</taxon>
        <taxon>Atta</taxon>
    </lineage>
</organism>
<name>A0A195BG62_9HYME</name>
<dbReference type="FunFam" id="2.80.10.50:FF:000026">
    <property type="entry name" value="Blast:Protein O-mannosyl-transferase 2"/>
    <property type="match status" value="1"/>
</dbReference>
<dbReference type="EC" id="2.4.1.109" evidence="4"/>
<comment type="pathway">
    <text evidence="2">Protein modification; protein glycosylation.</text>
</comment>
<feature type="transmembrane region" description="Helical" evidence="18">
    <location>
        <begin position="197"/>
        <end position="228"/>
    </location>
</feature>
<dbReference type="InterPro" id="IPR003342">
    <property type="entry name" value="ArnT-like_N"/>
</dbReference>
<accession>A0A195BG62</accession>
<dbReference type="PANTHER" id="PTHR10050">
    <property type="entry name" value="DOLICHYL-PHOSPHATE-MANNOSE--PROTEIN MANNOSYLTRANSFERASE"/>
    <property type="match status" value="1"/>
</dbReference>
<sequence length="752" mass="86414">MRSGTQDTACKLKNATSKTNKKEENGTDWWLLFGGITVLTLITRFYKVAEPQHVCWDETHFGKMGSWYINRTFFFDVHPPLGKMLIALSGYMTGYDGTFAFEKPGDKFENVNYIGMRIFCTILGASTVPLSYLIVWDLTKSIRASALAAFFILCDVGLLTLNQYILLDPILLCFMMCATWGMARVASFQDQSFTRSWWLWLSFTGASLACTISVKFVGLFVVLLVGFYTMYELWRELGDLSKPIYEIEKMDEVSKEQFGFCFLQSYVGKHLLARCFCLILLPVLLYMLFFYIHLSVLNKSYNYVSKLMFNLQINIIMLSGSGDGFYSSEFQSLLRGNSLYNATMPRQLAYGATITLKNHRTGGGYLHSHWHLYPEGVGARQQQITTYSHKDDNNLWLVKKFDTDVISPEPELVKHGDLVRLEHITTRRNLHSHKEIAPISKKHYQVTGYGENGTGDANDVWKILITNGKDGDVVETVTSKLKFVHYLHHCVLTCSGKTLPKWGYSQQEVSCNPNMRDKNGLWNIEDNQYAKLPNVSFRVYAPGFLDRFLESHAVMLQGNSDLKVKEGEVSSRPWQWPINYRGQFFSGNNQRIYLLGNPIIWWGNIVFLVIFIILYVHASVREQRGYIDDAIMFKQQSKITHAGKWLFLGWFLHYAPFWAMTRVLYFHHYFPALLYSSMLTGITLNHVIESFLLLLPSKVGNTFYHVILGIIISGTVYSFYLFSPLAYGMDGPSAMDPDSSMHSLRWMESWEF</sequence>
<evidence type="ECO:0000256" key="11">
    <source>
        <dbReference type="ARBA" id="ARBA00023136"/>
    </source>
</evidence>
<evidence type="ECO:0000256" key="8">
    <source>
        <dbReference type="ARBA" id="ARBA00022737"/>
    </source>
</evidence>
<keyword evidence="10 18" id="KW-1133">Transmembrane helix</keyword>
<evidence type="ECO:0000259" key="19">
    <source>
        <dbReference type="PROSITE" id="PS50919"/>
    </source>
</evidence>
<keyword evidence="5" id="KW-0328">Glycosyltransferase</keyword>
<dbReference type="SUPFAM" id="SSF82109">
    <property type="entry name" value="MIR domain"/>
    <property type="match status" value="1"/>
</dbReference>
<reference evidence="20 21" key="1">
    <citation type="submission" date="2015-09" db="EMBL/GenBank/DDBJ databases">
        <title>Atta colombica WGS genome.</title>
        <authorList>
            <person name="Nygaard S."/>
            <person name="Hu H."/>
            <person name="Boomsma J."/>
            <person name="Zhang G."/>
        </authorList>
    </citation>
    <scope>NUCLEOTIDE SEQUENCE [LARGE SCALE GENOMIC DNA]</scope>
    <source>
        <strain evidence="20">Treedump-2</strain>
        <tissue evidence="20">Whole body</tissue>
    </source>
</reference>
<dbReference type="InterPro" id="IPR016093">
    <property type="entry name" value="MIR_motif"/>
</dbReference>
<dbReference type="Pfam" id="PF16192">
    <property type="entry name" value="PMT_4TMC"/>
    <property type="match status" value="1"/>
</dbReference>
<evidence type="ECO:0000256" key="5">
    <source>
        <dbReference type="ARBA" id="ARBA00022676"/>
    </source>
</evidence>
<evidence type="ECO:0000256" key="9">
    <source>
        <dbReference type="ARBA" id="ARBA00022824"/>
    </source>
</evidence>
<dbReference type="SMART" id="SM00472">
    <property type="entry name" value="MIR"/>
    <property type="match status" value="3"/>
</dbReference>
<comment type="catalytic activity">
    <reaction evidence="13">
        <text>a di-trans,poly-cis-dolichyl beta-D-mannosyl phosphate + L-threonyl-[protein] = 3-O-(alpha-D-mannosyl)-L-threonyl-[protein] + a di-trans,poly-cis-dolichyl phosphate + H(+)</text>
        <dbReference type="Rhea" id="RHEA:53396"/>
        <dbReference type="Rhea" id="RHEA-COMP:11060"/>
        <dbReference type="Rhea" id="RHEA-COMP:13547"/>
        <dbReference type="Rhea" id="RHEA-COMP:19498"/>
        <dbReference type="Rhea" id="RHEA-COMP:19501"/>
        <dbReference type="ChEBI" id="CHEBI:15378"/>
        <dbReference type="ChEBI" id="CHEBI:30013"/>
        <dbReference type="ChEBI" id="CHEBI:57683"/>
        <dbReference type="ChEBI" id="CHEBI:58211"/>
        <dbReference type="ChEBI" id="CHEBI:137323"/>
        <dbReference type="EC" id="2.4.1.109"/>
    </reaction>
</comment>
<comment type="subunit">
    <text evidence="16">Interacts with Rt/POMT1.</text>
</comment>
<feature type="transmembrane region" description="Helical" evidence="18">
    <location>
        <begin position="271"/>
        <end position="292"/>
    </location>
</feature>
<evidence type="ECO:0000256" key="6">
    <source>
        <dbReference type="ARBA" id="ARBA00022679"/>
    </source>
</evidence>
<dbReference type="PROSITE" id="PS50919">
    <property type="entry name" value="MIR"/>
    <property type="match status" value="3"/>
</dbReference>
<feature type="transmembrane region" description="Helical" evidence="18">
    <location>
        <begin position="641"/>
        <end position="660"/>
    </location>
</feature>
<dbReference type="Pfam" id="PF02815">
    <property type="entry name" value="MIR"/>
    <property type="match status" value="1"/>
</dbReference>
<evidence type="ECO:0000256" key="7">
    <source>
        <dbReference type="ARBA" id="ARBA00022692"/>
    </source>
</evidence>
<evidence type="ECO:0000256" key="3">
    <source>
        <dbReference type="ARBA" id="ARBA00007222"/>
    </source>
</evidence>
<feature type="transmembrane region" description="Helical" evidence="18">
    <location>
        <begin position="29"/>
        <end position="46"/>
    </location>
</feature>
<comment type="similarity">
    <text evidence="3">Belongs to the glycosyltransferase 39 family.</text>
</comment>
<evidence type="ECO:0000256" key="13">
    <source>
        <dbReference type="ARBA" id="ARBA00045085"/>
    </source>
</evidence>